<name>A0AAN9LS65_CANGL</name>
<accession>A0AAN9LS65</accession>
<dbReference type="AlphaFoldDB" id="A0AAN9LS65"/>
<dbReference type="SUPFAM" id="SSF53254">
    <property type="entry name" value="Phosphoglycerate mutase-like"/>
    <property type="match status" value="1"/>
</dbReference>
<dbReference type="EMBL" id="JAYMYQ010000004">
    <property type="protein sequence ID" value="KAK7339253.1"/>
    <property type="molecule type" value="Genomic_DNA"/>
</dbReference>
<comment type="caution">
    <text evidence="1">The sequence shown here is derived from an EMBL/GenBank/DDBJ whole genome shotgun (WGS) entry which is preliminary data.</text>
</comment>
<reference evidence="1 2" key="1">
    <citation type="submission" date="2024-01" db="EMBL/GenBank/DDBJ databases">
        <title>The genomes of 5 underutilized Papilionoideae crops provide insights into root nodulation and disease resistanc.</title>
        <authorList>
            <person name="Jiang F."/>
        </authorList>
    </citation>
    <scope>NUCLEOTIDE SEQUENCE [LARGE SCALE GENOMIC DNA]</scope>
    <source>
        <strain evidence="1">LVBAO_FW01</strain>
        <tissue evidence="1">Leaves</tissue>
    </source>
</reference>
<dbReference type="Gene3D" id="3.40.50.1240">
    <property type="entry name" value="Phosphoglycerate mutase-like"/>
    <property type="match status" value="1"/>
</dbReference>
<evidence type="ECO:0000313" key="2">
    <source>
        <dbReference type="Proteomes" id="UP001367508"/>
    </source>
</evidence>
<organism evidence="1 2">
    <name type="scientific">Canavalia gladiata</name>
    <name type="common">Sword bean</name>
    <name type="synonym">Dolichos gladiatus</name>
    <dbReference type="NCBI Taxonomy" id="3824"/>
    <lineage>
        <taxon>Eukaryota</taxon>
        <taxon>Viridiplantae</taxon>
        <taxon>Streptophyta</taxon>
        <taxon>Embryophyta</taxon>
        <taxon>Tracheophyta</taxon>
        <taxon>Spermatophyta</taxon>
        <taxon>Magnoliopsida</taxon>
        <taxon>eudicotyledons</taxon>
        <taxon>Gunneridae</taxon>
        <taxon>Pentapetalae</taxon>
        <taxon>rosids</taxon>
        <taxon>fabids</taxon>
        <taxon>Fabales</taxon>
        <taxon>Fabaceae</taxon>
        <taxon>Papilionoideae</taxon>
        <taxon>50 kb inversion clade</taxon>
        <taxon>NPAAA clade</taxon>
        <taxon>indigoferoid/millettioid clade</taxon>
        <taxon>Phaseoleae</taxon>
        <taxon>Canavalia</taxon>
    </lineage>
</organism>
<protein>
    <submittedName>
        <fullName evidence="1">Uncharacterized protein</fullName>
    </submittedName>
</protein>
<proteinExistence type="predicted"/>
<gene>
    <name evidence="1" type="ORF">VNO77_19909</name>
</gene>
<dbReference type="CDD" id="cd07040">
    <property type="entry name" value="HP"/>
    <property type="match status" value="1"/>
</dbReference>
<sequence>MLSLRLFRLCSVYARCNQAPILQESYKNFGSLNSPTHVSRYISWKITNPNSNILSLWRVETTFMATNVPFMIKSIFICGKPIHCSFSLVISETHPKMDSRGKQVLEKQGGPVTYQNVVVMRHGDRHDNFEPLWASTAARPWDPPLAPAGRVRAFQTGMRLRQSLGFPIHRVFASPFLRCVQTATEVIAALSAVNDGRSTVADDGVTIDPLKVKVSIEYGLCEMMNREAIRLNVAPKDGNWGFDIAEREAMLPAGTVDRNVERVYQELPQWEEPVLQTRARFQQVIQGLADKYPTENLLLVTHGEGVGVALTSFGNDAAVNEVHYCGYVELRRPIFKKDHSFSSAEFDLLTRSGQTGVTYFLPRHLRNDTDQTSP</sequence>
<keyword evidence="2" id="KW-1185">Reference proteome</keyword>
<dbReference type="Proteomes" id="UP001367508">
    <property type="component" value="Unassembled WGS sequence"/>
</dbReference>
<dbReference type="InterPro" id="IPR013078">
    <property type="entry name" value="His_Pase_superF_clade-1"/>
</dbReference>
<dbReference type="Pfam" id="PF00300">
    <property type="entry name" value="His_Phos_1"/>
    <property type="match status" value="1"/>
</dbReference>
<evidence type="ECO:0000313" key="1">
    <source>
        <dbReference type="EMBL" id="KAK7339253.1"/>
    </source>
</evidence>
<dbReference type="InterPro" id="IPR029033">
    <property type="entry name" value="His_PPase_superfam"/>
</dbReference>
<dbReference type="InterPro" id="IPR051710">
    <property type="entry name" value="Phosphatase_SH3-domain"/>
</dbReference>
<dbReference type="PANTHER" id="PTHR16469:SF49">
    <property type="entry name" value="PHOSPHOGLYCERATE MUTASE FAMILY PROTEIN"/>
    <property type="match status" value="1"/>
</dbReference>
<dbReference type="FunFam" id="3.40.50.1240:FF:000039">
    <property type="entry name" value="Phosphoglycerate mutase family protein"/>
    <property type="match status" value="1"/>
</dbReference>
<dbReference type="PANTHER" id="PTHR16469">
    <property type="entry name" value="UBIQUITIN-ASSOCIATED AND SH3 DOMAIN-CONTAINING BA-RELATED"/>
    <property type="match status" value="1"/>
</dbReference>
<dbReference type="SMART" id="SM00855">
    <property type="entry name" value="PGAM"/>
    <property type="match status" value="1"/>
</dbReference>